<feature type="compositionally biased region" description="Basic and acidic residues" evidence="1">
    <location>
        <begin position="1"/>
        <end position="10"/>
    </location>
</feature>
<dbReference type="AlphaFoldDB" id="A0A383TC93"/>
<organism evidence="2 3">
    <name type="scientific">Trichococcus shcherbakoviae</name>
    <dbReference type="NCBI Taxonomy" id="2094020"/>
    <lineage>
        <taxon>Bacteria</taxon>
        <taxon>Bacillati</taxon>
        <taxon>Bacillota</taxon>
        <taxon>Bacilli</taxon>
        <taxon>Lactobacillales</taxon>
        <taxon>Carnobacteriaceae</taxon>
        <taxon>Trichococcus</taxon>
    </lineage>
</organism>
<evidence type="ECO:0000313" key="2">
    <source>
        <dbReference type="EMBL" id="SYZ77970.1"/>
    </source>
</evidence>
<feature type="compositionally biased region" description="Polar residues" evidence="1">
    <location>
        <begin position="11"/>
        <end position="20"/>
    </location>
</feature>
<evidence type="ECO:0000256" key="1">
    <source>
        <dbReference type="SAM" id="MobiDB-lite"/>
    </source>
</evidence>
<protein>
    <submittedName>
        <fullName evidence="2">Uncharacterized protein</fullName>
    </submittedName>
</protein>
<reference evidence="3" key="1">
    <citation type="submission" date="2018-05" db="EMBL/GenBank/DDBJ databases">
        <authorList>
            <person name="Strepis N."/>
        </authorList>
    </citation>
    <scope>NUCLEOTIDE SEQUENCE [LARGE SCALE GENOMIC DNA]</scope>
</reference>
<accession>A0A383TC93</accession>
<dbReference type="Proteomes" id="UP000262072">
    <property type="component" value="Unassembled WGS sequence"/>
</dbReference>
<sequence>MLRCPHDLRTTQKSIPSSVEASARRRTSLTIGTFSGKAIFTGEQLKMQAELRPSLRSPELRAGAFLHRYVIRYPEVSK</sequence>
<proteinExistence type="predicted"/>
<evidence type="ECO:0000313" key="3">
    <source>
        <dbReference type="Proteomes" id="UP000262072"/>
    </source>
</evidence>
<name>A0A383TC93_9LACT</name>
<feature type="region of interest" description="Disordered" evidence="1">
    <location>
        <begin position="1"/>
        <end position="22"/>
    </location>
</feature>
<dbReference type="EMBL" id="UNRR01000010">
    <property type="protein sequence ID" value="SYZ77970.1"/>
    <property type="molecule type" value="Genomic_DNA"/>
</dbReference>
<gene>
    <name evidence="2" type="ORF">TART1_0741</name>
</gene>